<evidence type="ECO:0000256" key="3">
    <source>
        <dbReference type="ARBA" id="ARBA00022692"/>
    </source>
</evidence>
<dbReference type="Proteomes" id="UP001139290">
    <property type="component" value="Unassembled WGS sequence"/>
</dbReference>
<evidence type="ECO:0000313" key="7">
    <source>
        <dbReference type="EMBL" id="MCO5782820.1"/>
    </source>
</evidence>
<evidence type="ECO:0000256" key="2">
    <source>
        <dbReference type="ARBA" id="ARBA00022475"/>
    </source>
</evidence>
<feature type="transmembrane region" description="Helical" evidence="6">
    <location>
        <begin position="7"/>
        <end position="34"/>
    </location>
</feature>
<dbReference type="Pfam" id="PF07690">
    <property type="entry name" value="MFS_1"/>
    <property type="match status" value="1"/>
</dbReference>
<feature type="transmembrane region" description="Helical" evidence="6">
    <location>
        <begin position="207"/>
        <end position="226"/>
    </location>
</feature>
<feature type="transmembrane region" description="Helical" evidence="6">
    <location>
        <begin position="166"/>
        <end position="186"/>
    </location>
</feature>
<dbReference type="SUPFAM" id="SSF103473">
    <property type="entry name" value="MFS general substrate transporter"/>
    <property type="match status" value="1"/>
</dbReference>
<feature type="transmembrane region" description="Helical" evidence="6">
    <location>
        <begin position="356"/>
        <end position="373"/>
    </location>
</feature>
<dbReference type="EMBL" id="JAJJVQ010000005">
    <property type="protein sequence ID" value="MCO5782820.1"/>
    <property type="molecule type" value="Genomic_DNA"/>
</dbReference>
<proteinExistence type="predicted"/>
<sequence>MNRHFTLLAMVFFLWGIITSINSTIILFFSQYFAVSWQQAILVTVIFYVAPFMVCLPCAQLITRLGYRRVLQGALLLSATGSLILAQMVMKSTFLGALFGMFVIASGVSVLQVVVNPYLTALSTPARQVGNLCLASAVNSLGTTLAPAGIALLFRLSPAQQPVSGLFIGLAMVALTLMAGTTLFRLPDVRITTHTPSVASLWRVREIWLTILAIFLYVGIEVSLAANLTPYLIASGAWSADTALSLLSFYWGGALVGRLLFGFIAHPSRHSAIFRTVTLSGFALILFAVVLNNAAGGIALLMVGLANSVMYPMIFGHALIRWPTLASLLAGAMVMAGIGGAALPLAQAWLVEATSLRLSFLLPMSLYLLLMLWGEYVMKPEKLTLSALGKGECET</sequence>
<evidence type="ECO:0000256" key="6">
    <source>
        <dbReference type="SAM" id="Phobius"/>
    </source>
</evidence>
<keyword evidence="4 6" id="KW-1133">Transmembrane helix</keyword>
<keyword evidence="8" id="KW-1185">Reference proteome</keyword>
<dbReference type="RefSeq" id="WP_252838579.1">
    <property type="nucleotide sequence ID" value="NZ_JAJJVQ010000005.1"/>
</dbReference>
<reference evidence="7" key="1">
    <citation type="submission" date="2021-11" db="EMBL/GenBank/DDBJ databases">
        <title>Citrobacter meridianamericanus sp. nov. isolated from soil.</title>
        <authorList>
            <person name="Furlan J.P.R."/>
            <person name="Stehling E.G."/>
        </authorList>
    </citation>
    <scope>NUCLEOTIDE SEQUENCE</scope>
    <source>
        <strain evidence="7">BR102</strain>
    </source>
</reference>
<keyword evidence="2" id="KW-1003">Cell membrane</keyword>
<accession>A0ABT1BAC5</accession>
<dbReference type="InterPro" id="IPR011701">
    <property type="entry name" value="MFS"/>
</dbReference>
<dbReference type="Gene3D" id="1.20.1250.20">
    <property type="entry name" value="MFS general substrate transporter like domains"/>
    <property type="match status" value="2"/>
</dbReference>
<feature type="transmembrane region" description="Helical" evidence="6">
    <location>
        <begin position="328"/>
        <end position="350"/>
    </location>
</feature>
<feature type="transmembrane region" description="Helical" evidence="6">
    <location>
        <begin position="40"/>
        <end position="63"/>
    </location>
</feature>
<dbReference type="InterPro" id="IPR050375">
    <property type="entry name" value="MFS_TsgA-like"/>
</dbReference>
<feature type="transmembrane region" description="Helical" evidence="6">
    <location>
        <begin position="131"/>
        <end position="154"/>
    </location>
</feature>
<feature type="transmembrane region" description="Helical" evidence="6">
    <location>
        <begin position="246"/>
        <end position="265"/>
    </location>
</feature>
<evidence type="ECO:0000313" key="8">
    <source>
        <dbReference type="Proteomes" id="UP001139290"/>
    </source>
</evidence>
<comment type="caution">
    <text evidence="7">The sequence shown here is derived from an EMBL/GenBank/DDBJ whole genome shotgun (WGS) entry which is preliminary data.</text>
</comment>
<comment type="subcellular location">
    <subcellularLocation>
        <location evidence="1">Cell inner membrane</location>
        <topology evidence="1">Multi-pass membrane protein</topology>
    </subcellularLocation>
</comment>
<gene>
    <name evidence="7" type="ORF">LOD26_16020</name>
</gene>
<feature type="transmembrane region" description="Helical" evidence="6">
    <location>
        <begin position="272"/>
        <end position="291"/>
    </location>
</feature>
<dbReference type="PANTHER" id="PTHR43702:SF3">
    <property type="entry name" value="PROTEIN TSGA"/>
    <property type="match status" value="1"/>
</dbReference>
<evidence type="ECO:0000256" key="1">
    <source>
        <dbReference type="ARBA" id="ARBA00004429"/>
    </source>
</evidence>
<protein>
    <submittedName>
        <fullName evidence="7">MFS transporter</fullName>
    </submittedName>
</protein>
<keyword evidence="5 6" id="KW-0472">Membrane</keyword>
<dbReference type="InterPro" id="IPR036259">
    <property type="entry name" value="MFS_trans_sf"/>
</dbReference>
<feature type="transmembrane region" description="Helical" evidence="6">
    <location>
        <begin position="70"/>
        <end position="90"/>
    </location>
</feature>
<keyword evidence="3 6" id="KW-0812">Transmembrane</keyword>
<name>A0ABT1BAC5_9ENTR</name>
<organism evidence="7 8">
    <name type="scientific">Citrobacter meridianamericanus</name>
    <dbReference type="NCBI Taxonomy" id="2894201"/>
    <lineage>
        <taxon>Bacteria</taxon>
        <taxon>Pseudomonadati</taxon>
        <taxon>Pseudomonadota</taxon>
        <taxon>Gammaproteobacteria</taxon>
        <taxon>Enterobacterales</taxon>
        <taxon>Enterobacteriaceae</taxon>
        <taxon>Citrobacter</taxon>
    </lineage>
</organism>
<evidence type="ECO:0000256" key="5">
    <source>
        <dbReference type="ARBA" id="ARBA00023136"/>
    </source>
</evidence>
<evidence type="ECO:0000256" key="4">
    <source>
        <dbReference type="ARBA" id="ARBA00022989"/>
    </source>
</evidence>
<feature type="transmembrane region" description="Helical" evidence="6">
    <location>
        <begin position="96"/>
        <end position="119"/>
    </location>
</feature>
<dbReference type="PANTHER" id="PTHR43702">
    <property type="entry name" value="L-FUCOSE-PROTON SYMPORTER"/>
    <property type="match status" value="1"/>
</dbReference>